<protein>
    <recommendedName>
        <fullName evidence="3">Condensin-2 complex subunit H2 C-terminal domain-containing protein</fullName>
    </recommendedName>
</protein>
<feature type="compositionally biased region" description="Gly residues" evidence="2">
    <location>
        <begin position="601"/>
        <end position="610"/>
    </location>
</feature>
<evidence type="ECO:0000313" key="5">
    <source>
        <dbReference type="Proteomes" id="UP001152888"/>
    </source>
</evidence>
<evidence type="ECO:0000313" key="4">
    <source>
        <dbReference type="EMBL" id="CAH1967088.1"/>
    </source>
</evidence>
<gene>
    <name evidence="4" type="ORF">ACAOBT_LOCUS7215</name>
</gene>
<dbReference type="GO" id="GO:0005634">
    <property type="term" value="C:nucleus"/>
    <property type="evidence" value="ECO:0007669"/>
    <property type="project" value="TreeGrafter"/>
</dbReference>
<dbReference type="EMBL" id="CAKOFQ010006741">
    <property type="protein sequence ID" value="CAH1967088.1"/>
    <property type="molecule type" value="Genomic_DNA"/>
</dbReference>
<evidence type="ECO:0000259" key="3">
    <source>
        <dbReference type="Pfam" id="PF16858"/>
    </source>
</evidence>
<feature type="region of interest" description="Disordered" evidence="2">
    <location>
        <begin position="773"/>
        <end position="889"/>
    </location>
</feature>
<feature type="domain" description="Condensin-2 complex subunit H2 C-terminal" evidence="3">
    <location>
        <begin position="909"/>
        <end position="1070"/>
    </location>
</feature>
<evidence type="ECO:0000256" key="1">
    <source>
        <dbReference type="SAM" id="Coils"/>
    </source>
</evidence>
<feature type="compositionally biased region" description="Polar residues" evidence="2">
    <location>
        <begin position="810"/>
        <end position="832"/>
    </location>
</feature>
<dbReference type="GO" id="GO:0010032">
    <property type="term" value="P:meiotic chromosome condensation"/>
    <property type="evidence" value="ECO:0007669"/>
    <property type="project" value="TreeGrafter"/>
</dbReference>
<feature type="region of interest" description="Disordered" evidence="2">
    <location>
        <begin position="689"/>
        <end position="740"/>
    </location>
</feature>
<feature type="compositionally biased region" description="Pro residues" evidence="2">
    <location>
        <begin position="791"/>
        <end position="806"/>
    </location>
</feature>
<dbReference type="InterPro" id="IPR031739">
    <property type="entry name" value="Ncaph2"/>
</dbReference>
<dbReference type="GO" id="GO:0000796">
    <property type="term" value="C:condensin complex"/>
    <property type="evidence" value="ECO:0007669"/>
    <property type="project" value="TreeGrafter"/>
</dbReference>
<dbReference type="Proteomes" id="UP001152888">
    <property type="component" value="Unassembled WGS sequence"/>
</dbReference>
<feature type="compositionally biased region" description="Basic and acidic residues" evidence="2">
    <location>
        <begin position="613"/>
        <end position="624"/>
    </location>
</feature>
<dbReference type="GO" id="GO:0051306">
    <property type="term" value="P:mitotic sister chromatid separation"/>
    <property type="evidence" value="ECO:0007669"/>
    <property type="project" value="TreeGrafter"/>
</dbReference>
<dbReference type="PANTHER" id="PTHR14324">
    <property type="entry name" value="CONDENSIN-2 COMPLEX SUBUNIT H2"/>
    <property type="match status" value="1"/>
</dbReference>
<comment type="caution">
    <text evidence="4">The sequence shown here is derived from an EMBL/GenBank/DDBJ whole genome shotgun (WGS) entry which is preliminary data.</text>
</comment>
<feature type="compositionally biased region" description="Polar residues" evidence="2">
    <location>
        <begin position="1153"/>
        <end position="1180"/>
    </location>
</feature>
<dbReference type="AlphaFoldDB" id="A0A9P0K6N8"/>
<dbReference type="Pfam" id="PF16858">
    <property type="entry name" value="CNDH2_C"/>
    <property type="match status" value="1"/>
</dbReference>
<feature type="region of interest" description="Disordered" evidence="2">
    <location>
        <begin position="1091"/>
        <end position="1136"/>
    </location>
</feature>
<feature type="compositionally biased region" description="Low complexity" evidence="2">
    <location>
        <begin position="992"/>
        <end position="1003"/>
    </location>
</feature>
<feature type="compositionally biased region" description="Basic and acidic residues" evidence="2">
    <location>
        <begin position="1091"/>
        <end position="1101"/>
    </location>
</feature>
<organism evidence="4 5">
    <name type="scientific">Acanthoscelides obtectus</name>
    <name type="common">Bean weevil</name>
    <name type="synonym">Bruchus obtectus</name>
    <dbReference type="NCBI Taxonomy" id="200917"/>
    <lineage>
        <taxon>Eukaryota</taxon>
        <taxon>Metazoa</taxon>
        <taxon>Ecdysozoa</taxon>
        <taxon>Arthropoda</taxon>
        <taxon>Hexapoda</taxon>
        <taxon>Insecta</taxon>
        <taxon>Pterygota</taxon>
        <taxon>Neoptera</taxon>
        <taxon>Endopterygota</taxon>
        <taxon>Coleoptera</taxon>
        <taxon>Polyphaga</taxon>
        <taxon>Cucujiformia</taxon>
        <taxon>Chrysomeloidea</taxon>
        <taxon>Chrysomelidae</taxon>
        <taxon>Bruchinae</taxon>
        <taxon>Bruchini</taxon>
        <taxon>Acanthoscelides</taxon>
    </lineage>
</organism>
<evidence type="ECO:0000256" key="2">
    <source>
        <dbReference type="SAM" id="MobiDB-lite"/>
    </source>
</evidence>
<dbReference type="InterPro" id="IPR031737">
    <property type="entry name" value="CNDH2_C"/>
</dbReference>
<dbReference type="PANTHER" id="PTHR14324:SF3">
    <property type="entry name" value="CONDENSIN-2 COMPLEX SUBUNIT H2"/>
    <property type="match status" value="1"/>
</dbReference>
<feature type="region of interest" description="Disordered" evidence="2">
    <location>
        <begin position="600"/>
        <end position="624"/>
    </location>
</feature>
<dbReference type="GO" id="GO:0003682">
    <property type="term" value="F:chromatin binding"/>
    <property type="evidence" value="ECO:0007669"/>
    <property type="project" value="TreeGrafter"/>
</dbReference>
<proteinExistence type="predicted"/>
<sequence length="1241" mass="141575">MESDEEHFDERSPVGQIINHVNKLCKKPQIDEQLQQAIAKFNGHIEHQKRYLSNGIFNINFAEAALFIQSCSTLYGKKVDLLWDELLALHTRLIQYDCEHKKQKGSKLDEEVIKKLEERRNRYKRKKKFKLAIEQEETGICLFDKRLQDIPQFTPDEHMTKMWKKIEYAGNEQRSIPYLVYKQQTQMYRIKNYPILKSTDFDVMDLDDEEFNTKYSRIPCWHVIHHLIEYNDQGLLPDKEHHCIANLKLLIYERLKFMDENNIPPNTPFEVYEKEYMVYRQKFIESESKKWQNMPLDTMADLHRQLMYLARMDKQLSTCRSPNPKVFPDIIHCCEGSKSSLSSCDSVIDLRSNPDEQIVKTNLFVDLERMSSDLINTKLRSDSGYYDFEEDSDDDDQTEDNIQCECQAEGQARCEGQGQVKEQAEGQTVDQIQCECQAEGQGQCKGQGLYEEQAEGQAVDQIQCECQAEGQAQCKGQRQCESQEPEQAEGETVDQIQCECQAEGQGQCKGQGRETEQGEGETVDPIRCECQTEGQGQCKGQSECQSQREGQGQDKEQAEGRTVDQIRCECQNEGQGHCQGQIESQSGCQVQLIVDGQAQIQGGGQDGGQGLTTDKHGEGERTMDGDSIPLLMDHDKENTPPPADLCNDDDIDDARSIVSDHDYCANAPNTILAELNRNRNEETIAKKMDREMPPPPLPPVFGGSKILPKPIRLKEKRVKEPKTKENGGTASKVRKMSQKQLEKLKQNMVIAEKVRMTKFEKFFARNYQAQMGEGEIQAMSSDSESETSEVPEPPDFPEPADFPEPPDLQNADTMSVMSDHSYCQVQQDSGRPNDSAFPDDSQVLQEHIEVQEGQEVASREDAEAQNGTSSGETRVEGRRKRKADPMEEQIQEALKRFRESRKGEDECFRRASESFVRHEMTEEELEESRQRVENWRSHILPILKTLSESEFDIHEYGSAIMEGVDVGEKKHFKEVVQGKPPKEVETKTSSLQPTNHQQQQPTTSARRLDDDVDVFSSERHSTSTVVRYFISSLQLANTGNIDICGVQPGQLANESFEVKLLTKERYHEHLKEYHAPSEDDRKDKMKKIREMREKDQGEEPPCKQPKPSYRGKTPLNSTRCYTKSSRKLTSTPQQQMPTVRICLERLQPPTSISAPLPSFSTLASPNATPHPSVQRVSTPQAPLRSVSAFQDDMATPSTSRASFDDFLQSEPADRQLFSTPVSDRSPVRSYGGPKVRHRLFE</sequence>
<feature type="compositionally biased region" description="Polar residues" evidence="2">
    <location>
        <begin position="1114"/>
        <end position="1136"/>
    </location>
</feature>
<keyword evidence="5" id="KW-1185">Reference proteome</keyword>
<feature type="compositionally biased region" description="Basic and acidic residues" evidence="2">
    <location>
        <begin position="976"/>
        <end position="986"/>
    </location>
</feature>
<keyword evidence="1" id="KW-0175">Coiled coil</keyword>
<feature type="coiled-coil region" evidence="1">
    <location>
        <begin position="106"/>
        <end position="133"/>
    </location>
</feature>
<feature type="region of interest" description="Disordered" evidence="2">
    <location>
        <begin position="976"/>
        <end position="1009"/>
    </location>
</feature>
<name>A0A9P0K6N8_ACAOB</name>
<dbReference type="OrthoDB" id="10038475at2759"/>
<reference evidence="4" key="1">
    <citation type="submission" date="2022-03" db="EMBL/GenBank/DDBJ databases">
        <authorList>
            <person name="Sayadi A."/>
        </authorList>
    </citation>
    <scope>NUCLEOTIDE SEQUENCE</scope>
</reference>
<accession>A0A9P0K6N8</accession>
<feature type="region of interest" description="Disordered" evidence="2">
    <location>
        <begin position="1153"/>
        <end position="1241"/>
    </location>
</feature>